<evidence type="ECO:0000256" key="1">
    <source>
        <dbReference type="ARBA" id="ARBA00002591"/>
    </source>
</evidence>
<keyword evidence="14" id="KW-0966">Cell projection</keyword>
<comment type="caution">
    <text evidence="14">The sequence shown here is derived from an EMBL/GenBank/DDBJ whole genome shotgun (WGS) entry which is preliminary data.</text>
</comment>
<evidence type="ECO:0000256" key="13">
    <source>
        <dbReference type="SAM" id="SignalP"/>
    </source>
</evidence>
<evidence type="ECO:0000313" key="16">
    <source>
        <dbReference type="Proteomes" id="UP000237222"/>
    </source>
</evidence>
<dbReference type="AlphaFoldDB" id="A0A2S4HCZ5"/>
<dbReference type="GO" id="GO:0003774">
    <property type="term" value="F:cytoskeletal motor activity"/>
    <property type="evidence" value="ECO:0007669"/>
    <property type="project" value="InterPro"/>
</dbReference>
<evidence type="ECO:0000256" key="5">
    <source>
        <dbReference type="ARBA" id="ARBA00022729"/>
    </source>
</evidence>
<evidence type="ECO:0000256" key="12">
    <source>
        <dbReference type="SAM" id="MobiDB-lite"/>
    </source>
</evidence>
<evidence type="ECO:0000256" key="6">
    <source>
        <dbReference type="ARBA" id="ARBA00023136"/>
    </source>
</evidence>
<proteinExistence type="inferred from homology"/>
<dbReference type="PROSITE" id="PS51257">
    <property type="entry name" value="PROKAR_LIPOPROTEIN"/>
    <property type="match status" value="1"/>
</dbReference>
<dbReference type="EMBL" id="RHGB01000007">
    <property type="protein sequence ID" value="RNL64776.1"/>
    <property type="molecule type" value="Genomic_DNA"/>
</dbReference>
<evidence type="ECO:0000313" key="17">
    <source>
        <dbReference type="Proteomes" id="UP000274695"/>
    </source>
</evidence>
<reference evidence="15 17" key="2">
    <citation type="submission" date="2018-10" db="EMBL/GenBank/DDBJ databases">
        <title>Draft genome sequence of Zhongshania sp. DSW25-10.</title>
        <authorList>
            <person name="Oh J."/>
        </authorList>
    </citation>
    <scope>NUCLEOTIDE SEQUENCE [LARGE SCALE GENOMIC DNA]</scope>
    <source>
        <strain evidence="15 17">DSW25-10</strain>
    </source>
</reference>
<dbReference type="GO" id="GO:0009427">
    <property type="term" value="C:bacterial-type flagellum basal body, distal rod, L ring"/>
    <property type="evidence" value="ECO:0007669"/>
    <property type="project" value="InterPro"/>
</dbReference>
<keyword evidence="10 11" id="KW-0449">Lipoprotein</keyword>
<evidence type="ECO:0000256" key="9">
    <source>
        <dbReference type="ARBA" id="ARBA00023237"/>
    </source>
</evidence>
<evidence type="ECO:0000256" key="4">
    <source>
        <dbReference type="ARBA" id="ARBA00011439"/>
    </source>
</evidence>
<feature type="region of interest" description="Disordered" evidence="12">
    <location>
        <begin position="122"/>
        <end position="145"/>
    </location>
</feature>
<comment type="subcellular location">
    <subcellularLocation>
        <location evidence="11">Cell outer membrane</location>
        <topology evidence="11">Lipid-anchor</topology>
    </subcellularLocation>
    <subcellularLocation>
        <location evidence="11">Bacterial flagellum basal body</location>
    </subcellularLocation>
    <subcellularLocation>
        <location evidence="2">Membrane</location>
        <topology evidence="2">Lipid-anchor</topology>
    </subcellularLocation>
</comment>
<comment type="similarity">
    <text evidence="3 11">Belongs to the FlgH family.</text>
</comment>
<evidence type="ECO:0000313" key="14">
    <source>
        <dbReference type="EMBL" id="POP51863.1"/>
    </source>
</evidence>
<keyword evidence="5 11" id="KW-0732">Signal</keyword>
<gene>
    <name evidence="11 15" type="primary">flgH</name>
    <name evidence="14" type="ORF">C0068_14985</name>
    <name evidence="15" type="ORF">D0911_07725</name>
</gene>
<dbReference type="Proteomes" id="UP000274695">
    <property type="component" value="Unassembled WGS sequence"/>
</dbReference>
<dbReference type="HAMAP" id="MF_00415">
    <property type="entry name" value="FlgH"/>
    <property type="match status" value="1"/>
</dbReference>
<keyword evidence="17" id="KW-1185">Reference proteome</keyword>
<feature type="chain" id="PRO_5015745289" description="Flagellar L-ring protein" evidence="13">
    <location>
        <begin position="26"/>
        <end position="234"/>
    </location>
</feature>
<comment type="function">
    <text evidence="1 11">Assembles around the rod to form the L-ring and probably protects the motor/basal body from shearing forces during rotation.</text>
</comment>
<keyword evidence="9 11" id="KW-0998">Cell outer membrane</keyword>
<dbReference type="PANTHER" id="PTHR34933">
    <property type="entry name" value="FLAGELLAR L-RING PROTEIN"/>
    <property type="match status" value="1"/>
</dbReference>
<keyword evidence="14" id="KW-0282">Flagellum</keyword>
<dbReference type="EMBL" id="PQGG01000034">
    <property type="protein sequence ID" value="POP51863.1"/>
    <property type="molecule type" value="Genomic_DNA"/>
</dbReference>
<feature type="compositionally biased region" description="Polar residues" evidence="12">
    <location>
        <begin position="123"/>
        <end position="145"/>
    </location>
</feature>
<dbReference type="NCBIfam" id="NF001304">
    <property type="entry name" value="PRK00249.1-4"/>
    <property type="match status" value="1"/>
</dbReference>
<dbReference type="InterPro" id="IPR000527">
    <property type="entry name" value="Flag_Lring"/>
</dbReference>
<protein>
    <recommendedName>
        <fullName evidence="11">Flagellar L-ring protein</fullName>
    </recommendedName>
    <alternativeName>
        <fullName evidence="11">Basal body L-ring protein</fullName>
    </alternativeName>
</protein>
<feature type="signal peptide" evidence="13">
    <location>
        <begin position="1"/>
        <end position="25"/>
    </location>
</feature>
<dbReference type="Proteomes" id="UP000237222">
    <property type="component" value="Unassembled WGS sequence"/>
</dbReference>
<reference evidence="14" key="1">
    <citation type="submission" date="2018-01" db="EMBL/GenBank/DDBJ databases">
        <authorList>
            <person name="Yu X.-D."/>
        </authorList>
    </citation>
    <scope>NUCLEOTIDE SEQUENCE</scope>
    <source>
        <strain evidence="14">ZX-21</strain>
    </source>
</reference>
<evidence type="ECO:0000256" key="2">
    <source>
        <dbReference type="ARBA" id="ARBA00004635"/>
    </source>
</evidence>
<name>A0A2S4HCZ5_9GAMM</name>
<dbReference type="PRINTS" id="PR01008">
    <property type="entry name" value="FLGLRINGFLGH"/>
</dbReference>
<evidence type="ECO:0000256" key="8">
    <source>
        <dbReference type="ARBA" id="ARBA00023143"/>
    </source>
</evidence>
<dbReference type="Pfam" id="PF02107">
    <property type="entry name" value="FlgH"/>
    <property type="match status" value="1"/>
</dbReference>
<dbReference type="OrthoDB" id="9789463at2"/>
<dbReference type="GO" id="GO:0071973">
    <property type="term" value="P:bacterial-type flagellum-dependent cell motility"/>
    <property type="evidence" value="ECO:0007669"/>
    <property type="project" value="InterPro"/>
</dbReference>
<evidence type="ECO:0000313" key="15">
    <source>
        <dbReference type="EMBL" id="RNL64776.1"/>
    </source>
</evidence>
<evidence type="ECO:0000256" key="3">
    <source>
        <dbReference type="ARBA" id="ARBA00006929"/>
    </source>
</evidence>
<evidence type="ECO:0000256" key="11">
    <source>
        <dbReference type="HAMAP-Rule" id="MF_00415"/>
    </source>
</evidence>
<sequence>MIKTSVINIRLLRSLMALMILGLLAACSSAPPKDQSADYESAAPKAETDDLGNMGSIYRSGYGMSLFLDRRARQVGDIITVTLEEKTDASKSSSTATGKESNLGIPTVTLLGRGVTHNGLPVVNSSVSSDQDFSGQGTSSQSNSLTGSITVTVSEVLRNGSLRVRGEKWVTINQGEEFIRIKGIVRPEDIGADNAVPSYKVADARITYSGKGALADANSMGWLGRLFQSVLSPF</sequence>
<organism evidence="14 16">
    <name type="scientific">Zhongshania marina</name>
    <dbReference type="NCBI Taxonomy" id="2304603"/>
    <lineage>
        <taxon>Bacteria</taxon>
        <taxon>Pseudomonadati</taxon>
        <taxon>Pseudomonadota</taxon>
        <taxon>Gammaproteobacteria</taxon>
        <taxon>Cellvibrionales</taxon>
        <taxon>Spongiibacteraceae</taxon>
        <taxon>Zhongshania</taxon>
    </lineage>
</organism>
<keyword evidence="6 11" id="KW-0472">Membrane</keyword>
<evidence type="ECO:0000256" key="7">
    <source>
        <dbReference type="ARBA" id="ARBA00023139"/>
    </source>
</evidence>
<comment type="subunit">
    <text evidence="4 11">The basal body constitutes a major portion of the flagellar organelle and consists of four rings (L,P,S, and M) mounted on a central rod.</text>
</comment>
<keyword evidence="8 11" id="KW-0975">Bacterial flagellum</keyword>
<dbReference type="GO" id="GO:0009279">
    <property type="term" value="C:cell outer membrane"/>
    <property type="evidence" value="ECO:0007669"/>
    <property type="project" value="UniProtKB-SubCell"/>
</dbReference>
<dbReference type="PANTHER" id="PTHR34933:SF1">
    <property type="entry name" value="FLAGELLAR L-RING PROTEIN"/>
    <property type="match status" value="1"/>
</dbReference>
<keyword evidence="14" id="KW-0969">Cilium</keyword>
<accession>A0A2S4HCZ5</accession>
<keyword evidence="7" id="KW-0564">Palmitate</keyword>
<evidence type="ECO:0000256" key="10">
    <source>
        <dbReference type="ARBA" id="ARBA00023288"/>
    </source>
</evidence>